<dbReference type="GO" id="GO:0003677">
    <property type="term" value="F:DNA binding"/>
    <property type="evidence" value="ECO:0007669"/>
    <property type="project" value="UniProtKB-KW"/>
</dbReference>
<gene>
    <name evidence="4" type="ORF">SAMN05421819_3362</name>
</gene>
<dbReference type="InterPro" id="IPR039420">
    <property type="entry name" value="WalR-like"/>
</dbReference>
<accession>A0A1H6B0A0</accession>
<feature type="region of interest" description="Disordered" evidence="2">
    <location>
        <begin position="1"/>
        <end position="21"/>
    </location>
</feature>
<dbReference type="PANTHER" id="PTHR43214">
    <property type="entry name" value="TWO-COMPONENT RESPONSE REGULATOR"/>
    <property type="match status" value="1"/>
</dbReference>
<keyword evidence="5" id="KW-1185">Reference proteome</keyword>
<proteinExistence type="predicted"/>
<evidence type="ECO:0000313" key="4">
    <source>
        <dbReference type="EMBL" id="SEG53526.1"/>
    </source>
</evidence>
<evidence type="ECO:0000313" key="5">
    <source>
        <dbReference type="Proteomes" id="UP000236728"/>
    </source>
</evidence>
<reference evidence="4 5" key="1">
    <citation type="submission" date="2016-10" db="EMBL/GenBank/DDBJ databases">
        <authorList>
            <person name="de Groot N.N."/>
        </authorList>
    </citation>
    <scope>NUCLEOTIDE SEQUENCE [LARGE SCALE GENOMIC DNA]</scope>
    <source>
        <strain evidence="4 5">DSM 22489</strain>
    </source>
</reference>
<evidence type="ECO:0000259" key="3">
    <source>
        <dbReference type="PROSITE" id="PS50043"/>
    </source>
</evidence>
<dbReference type="SMART" id="SM00421">
    <property type="entry name" value="HTH_LUXR"/>
    <property type="match status" value="1"/>
</dbReference>
<dbReference type="SUPFAM" id="SSF46894">
    <property type="entry name" value="C-terminal effector domain of the bipartite response regulators"/>
    <property type="match status" value="1"/>
</dbReference>
<dbReference type="PANTHER" id="PTHR43214:SF38">
    <property type="entry name" value="NITRATE_NITRITE RESPONSE REGULATOR PROTEIN NARL"/>
    <property type="match status" value="1"/>
</dbReference>
<dbReference type="GO" id="GO:0006355">
    <property type="term" value="P:regulation of DNA-templated transcription"/>
    <property type="evidence" value="ECO:0007669"/>
    <property type="project" value="InterPro"/>
</dbReference>
<dbReference type="PRINTS" id="PR00038">
    <property type="entry name" value="HTHLUXR"/>
</dbReference>
<dbReference type="EMBL" id="FNVA01000006">
    <property type="protein sequence ID" value="SEG53526.1"/>
    <property type="molecule type" value="Genomic_DNA"/>
</dbReference>
<dbReference type="Proteomes" id="UP000236728">
    <property type="component" value="Unassembled WGS sequence"/>
</dbReference>
<protein>
    <submittedName>
        <fullName evidence="4">DNA-binding response regulator, NarL/FixJ family, contains REC and HTH domains</fullName>
    </submittedName>
</protein>
<name>A0A1H6B0A0_9BACT</name>
<evidence type="ECO:0000256" key="2">
    <source>
        <dbReference type="SAM" id="MobiDB-lite"/>
    </source>
</evidence>
<feature type="domain" description="HTH luxR-type" evidence="3">
    <location>
        <begin position="161"/>
        <end position="226"/>
    </location>
</feature>
<dbReference type="Pfam" id="PF00196">
    <property type="entry name" value="GerE"/>
    <property type="match status" value="1"/>
</dbReference>
<dbReference type="InterPro" id="IPR000792">
    <property type="entry name" value="Tscrpt_reg_LuxR_C"/>
</dbReference>
<sequence length="253" mass="27718">MKAKYGAAHRINEDAEDGGSPERMSQKIIIADNYAVFRAGTARFVVVEDDFNIVGQCDDLQRLYKASETALGAIVIFAGSLDADLDELMAKAKVNNTRYVVILEKADSPANYLKKNVQGILYRDVSRAEMLKCLRTVARGGQYVMEAAHAASARFETDMVGERARARLSAKELKIIGLIVQGYKNKDIAKELNNSEQVIKNYLRSIFDKTGVGDRLELALFTIHHRVLLDAVGGTGSKIVGNPPGLLPQSSEA</sequence>
<dbReference type="AlphaFoldDB" id="A0A1H6B0A0"/>
<dbReference type="Gene3D" id="3.40.50.2300">
    <property type="match status" value="1"/>
</dbReference>
<dbReference type="InterPro" id="IPR016032">
    <property type="entry name" value="Sig_transdc_resp-reg_C-effctor"/>
</dbReference>
<evidence type="ECO:0000256" key="1">
    <source>
        <dbReference type="ARBA" id="ARBA00023125"/>
    </source>
</evidence>
<keyword evidence="1 4" id="KW-0238">DNA-binding</keyword>
<organism evidence="4 5">
    <name type="scientific">Bryocella elongata</name>
    <dbReference type="NCBI Taxonomy" id="863522"/>
    <lineage>
        <taxon>Bacteria</taxon>
        <taxon>Pseudomonadati</taxon>
        <taxon>Acidobacteriota</taxon>
        <taxon>Terriglobia</taxon>
        <taxon>Terriglobales</taxon>
        <taxon>Acidobacteriaceae</taxon>
        <taxon>Bryocella</taxon>
    </lineage>
</organism>
<dbReference type="PROSITE" id="PS50043">
    <property type="entry name" value="HTH_LUXR_2"/>
    <property type="match status" value="1"/>
</dbReference>